<reference evidence="4 5" key="1">
    <citation type="submission" date="2015-11" db="EMBL/GenBank/DDBJ databases">
        <title>Genomic analysis of 38 Legionella species identifies large and diverse effector repertoires.</title>
        <authorList>
            <person name="Burstein D."/>
            <person name="Amaro F."/>
            <person name="Zusman T."/>
            <person name="Lifshitz Z."/>
            <person name="Cohen O."/>
            <person name="Gilbert J.A."/>
            <person name="Pupko T."/>
            <person name="Shuman H.A."/>
            <person name="Segal G."/>
        </authorList>
    </citation>
    <scope>NUCLEOTIDE SEQUENCE [LARGE SCALE GENOMIC DNA]</scope>
    <source>
        <strain evidence="4 5">ATCC 49751</strain>
    </source>
</reference>
<dbReference type="EMBL" id="LNYI01000034">
    <property type="protein sequence ID" value="KTD20812.1"/>
    <property type="molecule type" value="Genomic_DNA"/>
</dbReference>
<name>A0A0W0VL29_9GAMM</name>
<dbReference type="RefSeq" id="WP_051546216.1">
    <property type="nucleotide sequence ID" value="NZ_CAAAJD010000030.1"/>
</dbReference>
<dbReference type="STRING" id="45067.Llan_1769"/>
<evidence type="ECO:0000313" key="4">
    <source>
        <dbReference type="EMBL" id="KTD20812.1"/>
    </source>
</evidence>
<evidence type="ECO:0000256" key="1">
    <source>
        <dbReference type="ARBA" id="ARBA00022490"/>
    </source>
</evidence>
<dbReference type="SUPFAM" id="SSF64288">
    <property type="entry name" value="Chorismate lyase-like"/>
    <property type="match status" value="1"/>
</dbReference>
<dbReference type="GO" id="GO:0006744">
    <property type="term" value="P:ubiquinone biosynthetic process"/>
    <property type="evidence" value="ECO:0007669"/>
    <property type="project" value="UniProtKB-KW"/>
</dbReference>
<dbReference type="OrthoDB" id="5646761at2"/>
<dbReference type="eggNOG" id="COG3161">
    <property type="taxonomic scope" value="Bacteria"/>
</dbReference>
<keyword evidence="1" id="KW-0963">Cytoplasm</keyword>
<dbReference type="InterPro" id="IPR007440">
    <property type="entry name" value="Chorismate--pyruvate_lyase"/>
</dbReference>
<dbReference type="GO" id="GO:0008813">
    <property type="term" value="F:chorismate lyase activity"/>
    <property type="evidence" value="ECO:0007669"/>
    <property type="project" value="InterPro"/>
</dbReference>
<evidence type="ECO:0000256" key="2">
    <source>
        <dbReference type="ARBA" id="ARBA00022688"/>
    </source>
</evidence>
<keyword evidence="5" id="KW-1185">Reference proteome</keyword>
<dbReference type="AlphaFoldDB" id="A0A0W0VL29"/>
<dbReference type="PANTHER" id="PTHR38683:SF1">
    <property type="entry name" value="CHORISMATE PYRUVATE-LYASE"/>
    <property type="match status" value="1"/>
</dbReference>
<organism evidence="4 5">
    <name type="scientific">Legionella lansingensis</name>
    <dbReference type="NCBI Taxonomy" id="45067"/>
    <lineage>
        <taxon>Bacteria</taxon>
        <taxon>Pseudomonadati</taxon>
        <taxon>Pseudomonadota</taxon>
        <taxon>Gammaproteobacteria</taxon>
        <taxon>Legionellales</taxon>
        <taxon>Legionellaceae</taxon>
        <taxon>Legionella</taxon>
    </lineage>
</organism>
<dbReference type="Pfam" id="PF04345">
    <property type="entry name" value="Chor_lyase"/>
    <property type="match status" value="1"/>
</dbReference>
<dbReference type="PANTHER" id="PTHR38683">
    <property type="entry name" value="CHORISMATE PYRUVATE-LYASE"/>
    <property type="match status" value="1"/>
</dbReference>
<keyword evidence="3" id="KW-0456">Lyase</keyword>
<evidence type="ECO:0000256" key="3">
    <source>
        <dbReference type="ARBA" id="ARBA00023239"/>
    </source>
</evidence>
<dbReference type="Gene3D" id="3.40.1410.10">
    <property type="entry name" value="Chorismate lyase-like"/>
    <property type="match status" value="1"/>
</dbReference>
<sequence>MLIEATKLLTFACSPPAELLPWLIYEQSLTDKLKREVGEAKLSVLKQRWNSPIWWDRFILDLSPSQLVIHREILMCANDTTCWYARTIIPEHSYQANPGFFARLKQESLGSIIFNTAAVKRHQMFYYPVNSSSLEYHWCCDFLTERCDYLWARLSVFSLMKDDPFYLVEILLPGVIRIRC</sequence>
<dbReference type="PATRIC" id="fig|45067.4.peg.1857"/>
<protein>
    <submittedName>
        <fullName evidence="4">4-hydroxybenzoate synthetase</fullName>
    </submittedName>
</protein>
<evidence type="ECO:0000313" key="5">
    <source>
        <dbReference type="Proteomes" id="UP000054869"/>
    </source>
</evidence>
<dbReference type="InterPro" id="IPR028978">
    <property type="entry name" value="Chorismate_lyase_/UTRA_dom_sf"/>
</dbReference>
<dbReference type="GO" id="GO:0005829">
    <property type="term" value="C:cytosol"/>
    <property type="evidence" value="ECO:0007669"/>
    <property type="project" value="TreeGrafter"/>
</dbReference>
<gene>
    <name evidence="4" type="primary">ubiC</name>
    <name evidence="4" type="ORF">Llan_1769</name>
</gene>
<accession>A0A0W0VL29</accession>
<comment type="caution">
    <text evidence="4">The sequence shown here is derived from an EMBL/GenBank/DDBJ whole genome shotgun (WGS) entry which is preliminary data.</text>
</comment>
<proteinExistence type="predicted"/>
<keyword evidence="2" id="KW-0831">Ubiquinone biosynthesis</keyword>
<dbReference type="Proteomes" id="UP000054869">
    <property type="component" value="Unassembled WGS sequence"/>
</dbReference>